<dbReference type="Proteomes" id="UP001500752">
    <property type="component" value="Unassembled WGS sequence"/>
</dbReference>
<dbReference type="PANTHER" id="PTHR34070:SF1">
    <property type="entry name" value="DNA ALKYLATION REPAIR PROTEIN"/>
    <property type="match status" value="1"/>
</dbReference>
<dbReference type="PANTHER" id="PTHR34070">
    <property type="entry name" value="ARMADILLO-TYPE FOLD"/>
    <property type="match status" value="1"/>
</dbReference>
<organism evidence="1 2">
    <name type="scientific">Arthrobacter ginkgonis</name>
    <dbReference type="NCBI Taxonomy" id="1630594"/>
    <lineage>
        <taxon>Bacteria</taxon>
        <taxon>Bacillati</taxon>
        <taxon>Actinomycetota</taxon>
        <taxon>Actinomycetes</taxon>
        <taxon>Micrococcales</taxon>
        <taxon>Micrococcaceae</taxon>
        <taxon>Arthrobacter</taxon>
    </lineage>
</organism>
<evidence type="ECO:0000313" key="1">
    <source>
        <dbReference type="EMBL" id="GAA3686720.1"/>
    </source>
</evidence>
<dbReference type="InterPro" id="IPR016024">
    <property type="entry name" value="ARM-type_fold"/>
</dbReference>
<evidence type="ECO:0000313" key="2">
    <source>
        <dbReference type="Proteomes" id="UP001500752"/>
    </source>
</evidence>
<comment type="caution">
    <text evidence="1">The sequence shown here is derived from an EMBL/GenBank/DDBJ whole genome shotgun (WGS) entry which is preliminary data.</text>
</comment>
<keyword evidence="2" id="KW-1185">Reference proteome</keyword>
<protein>
    <submittedName>
        <fullName evidence="1">DNA alkylation repair protein</fullName>
    </submittedName>
</protein>
<dbReference type="CDD" id="cd07064">
    <property type="entry name" value="AlkD_like_1"/>
    <property type="match status" value="1"/>
</dbReference>
<dbReference type="InterPro" id="IPR014825">
    <property type="entry name" value="DNA_alkylation"/>
</dbReference>
<proteinExistence type="predicted"/>
<dbReference type="Pfam" id="PF08713">
    <property type="entry name" value="DNA_alkylation"/>
    <property type="match status" value="1"/>
</dbReference>
<sequence length="257" mass="28153">MNPIGPAPGADSASAAAFAADLDRRLRAVADPGRAPAMQSYMKSAEPFLGVPAPLLRRTTAEAASAHRLRSAPARLEAATLLWDTAAHREHRYAAQRLTEVAACRGQLEFLPLYERMVSEGAWWDLVDGIHRNLADLLDAHPETMLPRVRAWATDADPWKRRAALVCQLSRKARTDVVLLAETIEANQDQPGFFLRKGIGWALREYAKTDPDWVRGFVAGHPGLSPLSRREALRRLPTPEPAVPIPVVPSPAVGFNA</sequence>
<dbReference type="Gene3D" id="1.25.10.90">
    <property type="match status" value="1"/>
</dbReference>
<name>A0ABP7CGU6_9MICC</name>
<dbReference type="SUPFAM" id="SSF48371">
    <property type="entry name" value="ARM repeat"/>
    <property type="match status" value="1"/>
</dbReference>
<dbReference type="EMBL" id="BAABEO010000017">
    <property type="protein sequence ID" value="GAA3686720.1"/>
    <property type="molecule type" value="Genomic_DNA"/>
</dbReference>
<gene>
    <name evidence="1" type="ORF">GCM10023081_25030</name>
</gene>
<accession>A0ABP7CGU6</accession>
<reference evidence="2" key="1">
    <citation type="journal article" date="2019" name="Int. J. Syst. Evol. Microbiol.">
        <title>The Global Catalogue of Microorganisms (GCM) 10K type strain sequencing project: providing services to taxonomists for standard genome sequencing and annotation.</title>
        <authorList>
            <consortium name="The Broad Institute Genomics Platform"/>
            <consortium name="The Broad Institute Genome Sequencing Center for Infectious Disease"/>
            <person name="Wu L."/>
            <person name="Ma J."/>
        </authorList>
    </citation>
    <scope>NUCLEOTIDE SEQUENCE [LARGE SCALE GENOMIC DNA]</scope>
    <source>
        <strain evidence="2">JCM 30742</strain>
    </source>
</reference>